<gene>
    <name evidence="1" type="ORF">DSM104329_03461</name>
</gene>
<dbReference type="Proteomes" id="UP001162834">
    <property type="component" value="Chromosome"/>
</dbReference>
<dbReference type="AlphaFoldDB" id="A0A9E7C1U3"/>
<name>A0A9E7C1U3_9ACTN</name>
<protein>
    <submittedName>
        <fullName evidence="1">Uncharacterized protein</fullName>
    </submittedName>
</protein>
<evidence type="ECO:0000313" key="2">
    <source>
        <dbReference type="Proteomes" id="UP001162834"/>
    </source>
</evidence>
<evidence type="ECO:0000313" key="1">
    <source>
        <dbReference type="EMBL" id="UGS37049.1"/>
    </source>
</evidence>
<reference evidence="1" key="1">
    <citation type="journal article" date="2022" name="Int. J. Syst. Evol. Microbiol.">
        <title>Pseudomonas aegrilactucae sp. nov. and Pseudomonas morbosilactucae sp. nov., pathogens causing bacterial rot of lettuce in Japan.</title>
        <authorList>
            <person name="Sawada H."/>
            <person name="Fujikawa T."/>
            <person name="Satou M."/>
        </authorList>
    </citation>
    <scope>NUCLEOTIDE SEQUENCE</scope>
    <source>
        <strain evidence="1">0166_1</strain>
    </source>
</reference>
<accession>A0A9E7C1U3</accession>
<proteinExistence type="predicted"/>
<organism evidence="1 2">
    <name type="scientific">Capillimicrobium parvum</name>
    <dbReference type="NCBI Taxonomy" id="2884022"/>
    <lineage>
        <taxon>Bacteria</taxon>
        <taxon>Bacillati</taxon>
        <taxon>Actinomycetota</taxon>
        <taxon>Thermoleophilia</taxon>
        <taxon>Solirubrobacterales</taxon>
        <taxon>Capillimicrobiaceae</taxon>
        <taxon>Capillimicrobium</taxon>
    </lineage>
</organism>
<dbReference type="RefSeq" id="WP_259311111.1">
    <property type="nucleotide sequence ID" value="NZ_CP087164.1"/>
</dbReference>
<dbReference type="KEGG" id="sbae:DSM104329_03461"/>
<sequence>MCVLCGYGLSPFEWADAGPGGETMERDGSATRDARRARIGRAALCRAVLAPYGLDVLPAVGAGFVVRDGKGRSQVAQTLAEVWGAADALAPRRPDPLDPRLLEALRDG</sequence>
<dbReference type="EMBL" id="CP087164">
    <property type="protein sequence ID" value="UGS37049.1"/>
    <property type="molecule type" value="Genomic_DNA"/>
</dbReference>
<keyword evidence="2" id="KW-1185">Reference proteome</keyword>